<organism evidence="3 4">
    <name type="scientific">Streptomyces ruber</name>
    <dbReference type="NCBI Taxonomy" id="83378"/>
    <lineage>
        <taxon>Bacteria</taxon>
        <taxon>Bacillati</taxon>
        <taxon>Actinomycetota</taxon>
        <taxon>Actinomycetes</taxon>
        <taxon>Kitasatosporales</taxon>
        <taxon>Streptomycetaceae</taxon>
        <taxon>Streptomyces</taxon>
    </lineage>
</organism>
<keyword evidence="4" id="KW-1185">Reference proteome</keyword>
<dbReference type="InterPro" id="IPR006656">
    <property type="entry name" value="Mopterin_OxRdtase"/>
</dbReference>
<dbReference type="SUPFAM" id="SSF53706">
    <property type="entry name" value="Formate dehydrogenase/DMSO reductase, domains 1-3"/>
    <property type="match status" value="1"/>
</dbReference>
<name>A0A918B8X2_9ACTN</name>
<feature type="domain" description="Molybdopterin oxidoreductase" evidence="2">
    <location>
        <begin position="2"/>
        <end position="68"/>
    </location>
</feature>
<dbReference type="GO" id="GO:0016491">
    <property type="term" value="F:oxidoreductase activity"/>
    <property type="evidence" value="ECO:0007669"/>
    <property type="project" value="InterPro"/>
</dbReference>
<accession>A0A918B8X2</accession>
<dbReference type="EMBL" id="BMQK01000001">
    <property type="protein sequence ID" value="GGQ38763.1"/>
    <property type="molecule type" value="Genomic_DNA"/>
</dbReference>
<sequence length="149" mass="16950">MMWGSNVPVTRTPDAHWMVEARYRGQKVVVVSPDYADATKFADEWLHPHPGTDAALAMAMGHVVLSEFFVRRSAPCFEEYVRRFTELPFLVEVEADGCGDVFVPGEFVTGGDARGGRRRRPVEARPPRRRLRAARRAERHPRRPLVPAR</sequence>
<evidence type="ECO:0000256" key="1">
    <source>
        <dbReference type="SAM" id="MobiDB-lite"/>
    </source>
</evidence>
<comment type="caution">
    <text evidence="3">The sequence shown here is derived from an EMBL/GenBank/DDBJ whole genome shotgun (WGS) entry which is preliminary data.</text>
</comment>
<dbReference type="Gene3D" id="3.40.50.12440">
    <property type="match status" value="1"/>
</dbReference>
<dbReference type="PANTHER" id="PTHR43105:SF2">
    <property type="entry name" value="RESPIRATORY NITRATE REDUCTASE 2 ALPHA CHAIN"/>
    <property type="match status" value="1"/>
</dbReference>
<proteinExistence type="predicted"/>
<dbReference type="PANTHER" id="PTHR43105">
    <property type="entry name" value="RESPIRATORY NITRATE REDUCTASE"/>
    <property type="match status" value="1"/>
</dbReference>
<evidence type="ECO:0000313" key="4">
    <source>
        <dbReference type="Proteomes" id="UP000620156"/>
    </source>
</evidence>
<dbReference type="AlphaFoldDB" id="A0A918B8X2"/>
<evidence type="ECO:0000259" key="2">
    <source>
        <dbReference type="Pfam" id="PF00384"/>
    </source>
</evidence>
<gene>
    <name evidence="3" type="ORF">GCM10010145_02670</name>
</gene>
<feature type="compositionally biased region" description="Basic residues" evidence="1">
    <location>
        <begin position="127"/>
        <end position="143"/>
    </location>
</feature>
<evidence type="ECO:0000313" key="3">
    <source>
        <dbReference type="EMBL" id="GGQ38763.1"/>
    </source>
</evidence>
<dbReference type="InterPro" id="IPR050123">
    <property type="entry name" value="Prok_molybdopt-oxidoreductase"/>
</dbReference>
<dbReference type="Proteomes" id="UP000620156">
    <property type="component" value="Unassembled WGS sequence"/>
</dbReference>
<reference evidence="3" key="1">
    <citation type="journal article" date="2014" name="Int. J. Syst. Evol. Microbiol.">
        <title>Complete genome sequence of Corynebacterium casei LMG S-19264T (=DSM 44701T), isolated from a smear-ripened cheese.</title>
        <authorList>
            <consortium name="US DOE Joint Genome Institute (JGI-PGF)"/>
            <person name="Walter F."/>
            <person name="Albersmeier A."/>
            <person name="Kalinowski J."/>
            <person name="Ruckert C."/>
        </authorList>
    </citation>
    <scope>NUCLEOTIDE SEQUENCE</scope>
    <source>
        <strain evidence="3">JCM 3131</strain>
    </source>
</reference>
<protein>
    <recommendedName>
        <fullName evidence="2">Molybdopterin oxidoreductase domain-containing protein</fullName>
    </recommendedName>
</protein>
<feature type="region of interest" description="Disordered" evidence="1">
    <location>
        <begin position="112"/>
        <end position="149"/>
    </location>
</feature>
<dbReference type="Pfam" id="PF00384">
    <property type="entry name" value="Molybdopterin"/>
    <property type="match status" value="1"/>
</dbReference>
<dbReference type="GO" id="GO:0016020">
    <property type="term" value="C:membrane"/>
    <property type="evidence" value="ECO:0007669"/>
    <property type="project" value="TreeGrafter"/>
</dbReference>
<reference evidence="3" key="2">
    <citation type="submission" date="2020-09" db="EMBL/GenBank/DDBJ databases">
        <authorList>
            <person name="Sun Q."/>
            <person name="Ohkuma M."/>
        </authorList>
    </citation>
    <scope>NUCLEOTIDE SEQUENCE</scope>
    <source>
        <strain evidence="3">JCM 3131</strain>
    </source>
</reference>